<dbReference type="PANTHER" id="PTHR33154:SF12">
    <property type="entry name" value="TRANSCRIPTIONAL REGULATORY PROTEIN"/>
    <property type="match status" value="1"/>
</dbReference>
<comment type="caution">
    <text evidence="6">The sequence shown here is derived from an EMBL/GenBank/DDBJ whole genome shotgun (WGS) entry which is preliminary data.</text>
</comment>
<dbReference type="SMART" id="SM00418">
    <property type="entry name" value="HTH_ARSR"/>
    <property type="match status" value="1"/>
</dbReference>
<dbReference type="EMBL" id="JALKFT010000012">
    <property type="protein sequence ID" value="MCK9876861.1"/>
    <property type="molecule type" value="Genomic_DNA"/>
</dbReference>
<dbReference type="InterPro" id="IPR036390">
    <property type="entry name" value="WH_DNA-bd_sf"/>
</dbReference>
<evidence type="ECO:0000313" key="6">
    <source>
        <dbReference type="EMBL" id="MCK9876861.1"/>
    </source>
</evidence>
<evidence type="ECO:0000256" key="4">
    <source>
        <dbReference type="SAM" id="MobiDB-lite"/>
    </source>
</evidence>
<evidence type="ECO:0000259" key="5">
    <source>
        <dbReference type="PROSITE" id="PS50987"/>
    </source>
</evidence>
<protein>
    <submittedName>
        <fullName evidence="6">Helix-turn-helix domain-containing protein</fullName>
    </submittedName>
</protein>
<dbReference type="Proteomes" id="UP001201873">
    <property type="component" value="Unassembled WGS sequence"/>
</dbReference>
<reference evidence="6 7" key="1">
    <citation type="submission" date="2022-04" db="EMBL/GenBank/DDBJ databases">
        <title>Genome diversity in the genus Frankia.</title>
        <authorList>
            <person name="Carlos-Shanley C."/>
            <person name="Hahn D."/>
        </authorList>
    </citation>
    <scope>NUCLEOTIDE SEQUENCE [LARGE SCALE GENOMIC DNA]</scope>
    <source>
        <strain evidence="6 7">Ag45/Mut15</strain>
    </source>
</reference>
<sequence length="127" mass="13683">MARQLPQPGRDSINLVTVLAALADPVRLTLMRSIYAHSDPIDCATIAAGIEVTPPTISHHYRVLREAGLTTTTADGRRRIVTIRHDDLEARFPGLLAAILTPELIPPAAAAETDPAPRARQGRLSAH</sequence>
<accession>A0ABT0JZD6</accession>
<dbReference type="Pfam" id="PF12840">
    <property type="entry name" value="HTH_20"/>
    <property type="match status" value="1"/>
</dbReference>
<evidence type="ECO:0000256" key="3">
    <source>
        <dbReference type="ARBA" id="ARBA00023163"/>
    </source>
</evidence>
<evidence type="ECO:0000256" key="2">
    <source>
        <dbReference type="ARBA" id="ARBA00023125"/>
    </source>
</evidence>
<dbReference type="Gene3D" id="1.10.10.10">
    <property type="entry name" value="Winged helix-like DNA-binding domain superfamily/Winged helix DNA-binding domain"/>
    <property type="match status" value="1"/>
</dbReference>
<feature type="region of interest" description="Disordered" evidence="4">
    <location>
        <begin position="108"/>
        <end position="127"/>
    </location>
</feature>
<dbReference type="InterPro" id="IPR001845">
    <property type="entry name" value="HTH_ArsR_DNA-bd_dom"/>
</dbReference>
<proteinExistence type="predicted"/>
<feature type="compositionally biased region" description="Low complexity" evidence="4">
    <location>
        <begin position="108"/>
        <end position="119"/>
    </location>
</feature>
<feature type="domain" description="HTH arsR-type" evidence="5">
    <location>
        <begin position="7"/>
        <end position="103"/>
    </location>
</feature>
<keyword evidence="1" id="KW-0805">Transcription regulation</keyword>
<gene>
    <name evidence="6" type="ORF">MXD59_13905</name>
</gene>
<keyword evidence="2" id="KW-0238">DNA-binding</keyword>
<organism evidence="6 7">
    <name type="scientific">Frankia umida</name>
    <dbReference type="NCBI Taxonomy" id="573489"/>
    <lineage>
        <taxon>Bacteria</taxon>
        <taxon>Bacillati</taxon>
        <taxon>Actinomycetota</taxon>
        <taxon>Actinomycetes</taxon>
        <taxon>Frankiales</taxon>
        <taxon>Frankiaceae</taxon>
        <taxon>Frankia</taxon>
    </lineage>
</organism>
<dbReference type="InterPro" id="IPR051081">
    <property type="entry name" value="HTH_MetalResp_TranReg"/>
</dbReference>
<dbReference type="PROSITE" id="PS50987">
    <property type="entry name" value="HTH_ARSR_2"/>
    <property type="match status" value="1"/>
</dbReference>
<dbReference type="InterPro" id="IPR036388">
    <property type="entry name" value="WH-like_DNA-bd_sf"/>
</dbReference>
<dbReference type="CDD" id="cd00090">
    <property type="entry name" value="HTH_ARSR"/>
    <property type="match status" value="1"/>
</dbReference>
<keyword evidence="7" id="KW-1185">Reference proteome</keyword>
<dbReference type="RefSeq" id="WP_248825176.1">
    <property type="nucleotide sequence ID" value="NZ_JALKFT010000012.1"/>
</dbReference>
<dbReference type="InterPro" id="IPR011991">
    <property type="entry name" value="ArsR-like_HTH"/>
</dbReference>
<evidence type="ECO:0000256" key="1">
    <source>
        <dbReference type="ARBA" id="ARBA00023015"/>
    </source>
</evidence>
<dbReference type="SUPFAM" id="SSF46785">
    <property type="entry name" value="Winged helix' DNA-binding domain"/>
    <property type="match status" value="1"/>
</dbReference>
<name>A0ABT0JZD6_9ACTN</name>
<keyword evidence="3" id="KW-0804">Transcription</keyword>
<dbReference type="PANTHER" id="PTHR33154">
    <property type="entry name" value="TRANSCRIPTIONAL REGULATOR, ARSR FAMILY"/>
    <property type="match status" value="1"/>
</dbReference>
<evidence type="ECO:0000313" key="7">
    <source>
        <dbReference type="Proteomes" id="UP001201873"/>
    </source>
</evidence>